<feature type="transmembrane region" description="Helical" evidence="6">
    <location>
        <begin position="133"/>
        <end position="160"/>
    </location>
</feature>
<keyword evidence="5 6" id="KW-0472">Membrane</keyword>
<evidence type="ECO:0000313" key="7">
    <source>
        <dbReference type="EMBL" id="NMM39489.1"/>
    </source>
</evidence>
<dbReference type="RefSeq" id="WP_169018082.1">
    <property type="nucleotide sequence ID" value="NZ_JABBMT010000001.1"/>
</dbReference>
<dbReference type="AlphaFoldDB" id="A0A7Y0HBY3"/>
<sequence length="346" mass="37290">MASLTGVNKSLVIFAALVIALAGIKAASVIVIPFVLAAFIAIICSPLLGFFGRYKIPKGIAIMLVMLMVVGLGVSLASLVGQSLTDFSQHLPEYKSKLQDEFIWLVDVAAKYNILLNKEQVISMFDPGKVIDVATGMLTGLGGVMANLFLIILTVVFMLFEGPMLSHKIHMALDDPDKKMQQIDRFLNSINSYLAIKTVVSVGTGVLAGLLLWILNVDYFVLWGVMAFMFNYIPNIGSIIAAIPAVLLALITQGPLIAGIVGAGYLTINTVMGNIVEPKYMGKGLGLSTLVVFLSLIFWGWLIGTVGMLLSVPLTMIVKIALETSDEGRWLATLLGNGEQLEERPK</sequence>
<protein>
    <submittedName>
        <fullName evidence="7">AI-2E family transporter</fullName>
    </submittedName>
</protein>
<organism evidence="7 8">
    <name type="scientific">Pseudoalteromonas arctica</name>
    <dbReference type="NCBI Taxonomy" id="394751"/>
    <lineage>
        <taxon>Bacteria</taxon>
        <taxon>Pseudomonadati</taxon>
        <taxon>Pseudomonadota</taxon>
        <taxon>Gammaproteobacteria</taxon>
        <taxon>Alteromonadales</taxon>
        <taxon>Pseudoalteromonadaceae</taxon>
        <taxon>Pseudoalteromonas</taxon>
    </lineage>
</organism>
<keyword evidence="4 6" id="KW-1133">Transmembrane helix</keyword>
<dbReference type="GO" id="GO:0016020">
    <property type="term" value="C:membrane"/>
    <property type="evidence" value="ECO:0007669"/>
    <property type="project" value="UniProtKB-SubCell"/>
</dbReference>
<dbReference type="PANTHER" id="PTHR21716:SF64">
    <property type="entry name" value="AI-2 TRANSPORT PROTEIN TQSA"/>
    <property type="match status" value="1"/>
</dbReference>
<evidence type="ECO:0000256" key="6">
    <source>
        <dbReference type="SAM" id="Phobius"/>
    </source>
</evidence>
<evidence type="ECO:0000313" key="8">
    <source>
        <dbReference type="Proteomes" id="UP000570493"/>
    </source>
</evidence>
<accession>A0A7Y0HBY3</accession>
<evidence type="ECO:0000256" key="2">
    <source>
        <dbReference type="ARBA" id="ARBA00009773"/>
    </source>
</evidence>
<feature type="transmembrane region" description="Helical" evidence="6">
    <location>
        <begin position="36"/>
        <end position="54"/>
    </location>
</feature>
<comment type="subcellular location">
    <subcellularLocation>
        <location evidence="1">Membrane</location>
        <topology evidence="1">Multi-pass membrane protein</topology>
    </subcellularLocation>
</comment>
<keyword evidence="3 6" id="KW-0812">Transmembrane</keyword>
<evidence type="ECO:0000256" key="3">
    <source>
        <dbReference type="ARBA" id="ARBA00022692"/>
    </source>
</evidence>
<feature type="transmembrane region" description="Helical" evidence="6">
    <location>
        <begin position="256"/>
        <end position="275"/>
    </location>
</feature>
<comment type="caution">
    <text evidence="7">The sequence shown here is derived from an EMBL/GenBank/DDBJ whole genome shotgun (WGS) entry which is preliminary data.</text>
</comment>
<dbReference type="EMBL" id="JABBMT010000001">
    <property type="protein sequence ID" value="NMM39489.1"/>
    <property type="molecule type" value="Genomic_DNA"/>
</dbReference>
<gene>
    <name evidence="7" type="ORF">HHO47_01160</name>
</gene>
<dbReference type="NCBIfam" id="NF008930">
    <property type="entry name" value="PRK12287.1"/>
    <property type="match status" value="1"/>
</dbReference>
<evidence type="ECO:0000256" key="4">
    <source>
        <dbReference type="ARBA" id="ARBA00022989"/>
    </source>
</evidence>
<keyword evidence="8" id="KW-1185">Reference proteome</keyword>
<name>A0A7Y0HBY3_9GAMM</name>
<evidence type="ECO:0000256" key="5">
    <source>
        <dbReference type="ARBA" id="ARBA00023136"/>
    </source>
</evidence>
<dbReference type="InterPro" id="IPR002549">
    <property type="entry name" value="AI-2E-like"/>
</dbReference>
<dbReference type="Pfam" id="PF01594">
    <property type="entry name" value="AI-2E_transport"/>
    <property type="match status" value="1"/>
</dbReference>
<dbReference type="PANTHER" id="PTHR21716">
    <property type="entry name" value="TRANSMEMBRANE PROTEIN"/>
    <property type="match status" value="1"/>
</dbReference>
<dbReference type="GO" id="GO:0055085">
    <property type="term" value="P:transmembrane transport"/>
    <property type="evidence" value="ECO:0007669"/>
    <property type="project" value="TreeGrafter"/>
</dbReference>
<reference evidence="7" key="1">
    <citation type="submission" date="2020-04" db="EMBL/GenBank/DDBJ databases">
        <title>Genome Sequencing for Pseudoaltermonas arctica.</title>
        <authorList>
            <person name="Elkins N.S."/>
        </authorList>
    </citation>
    <scope>NUCLEOTIDE SEQUENCE [LARGE SCALE GENOMIC DNA]</scope>
    <source>
        <strain evidence="7">NEC-BIFX-2020_0012</strain>
    </source>
</reference>
<feature type="transmembrane region" description="Helical" evidence="6">
    <location>
        <begin position="287"/>
        <end position="310"/>
    </location>
</feature>
<dbReference type="Proteomes" id="UP000570493">
    <property type="component" value="Unassembled WGS sequence"/>
</dbReference>
<comment type="similarity">
    <text evidence="2">Belongs to the autoinducer-2 exporter (AI-2E) (TC 2.A.86) family.</text>
</comment>
<evidence type="ECO:0000256" key="1">
    <source>
        <dbReference type="ARBA" id="ARBA00004141"/>
    </source>
</evidence>
<proteinExistence type="inferred from homology"/>
<feature type="transmembrane region" description="Helical" evidence="6">
    <location>
        <begin position="61"/>
        <end position="81"/>
    </location>
</feature>
<feature type="transmembrane region" description="Helical" evidence="6">
    <location>
        <begin position="194"/>
        <end position="215"/>
    </location>
</feature>
<feature type="transmembrane region" description="Helical" evidence="6">
    <location>
        <begin position="221"/>
        <end position="249"/>
    </location>
</feature>